<dbReference type="GO" id="GO:0005615">
    <property type="term" value="C:extracellular space"/>
    <property type="evidence" value="ECO:0007669"/>
    <property type="project" value="UniProtKB-UniRule"/>
</dbReference>
<comment type="domain">
    <text evidence="1">The N-terminal region may be exposed to the interior of the granule, whereas the C-terminal portion may be embedded in the membrane. During phagocytosis and degranulation, proteases may be released and activated and cleave BPI at the junction of the N- and C-terminal portions of the molecule, providing controlled release of the N-terminal antibacterial fragment when bacteria are ingested.</text>
</comment>
<comment type="subcellular location">
    <subcellularLocation>
        <location evidence="1">Secreted</location>
    </subcellularLocation>
</comment>
<dbReference type="PANTHER" id="PTHR10504:SF131">
    <property type="entry name" value="BPI2 DOMAIN-CONTAINING PROTEIN"/>
    <property type="match status" value="1"/>
</dbReference>
<name>A0A6A5EHC5_PERFL</name>
<gene>
    <name evidence="4" type="ORF">PFLUV_G00184680</name>
</gene>
<keyword evidence="1" id="KW-1015">Disulfide bond</keyword>
<dbReference type="SMART" id="SM00328">
    <property type="entry name" value="BPI1"/>
    <property type="match status" value="1"/>
</dbReference>
<proteinExistence type="predicted"/>
<comment type="function">
    <text evidence="1">The cytotoxic action of BPI is limited to many species of Gram-negative bacteria; this specificity may be explained by a strong affinity of the very basic N-terminal half for the negatively charged lipopolysaccharides that are unique to the Gram-negative bacterial outer envelope.</text>
</comment>
<keyword evidence="5" id="KW-1185">Reference proteome</keyword>
<feature type="signal peptide" evidence="2">
    <location>
        <begin position="1"/>
        <end position="20"/>
    </location>
</feature>
<dbReference type="PANTHER" id="PTHR10504">
    <property type="entry name" value="BACTERICIDAL PERMEABILITY-INCREASING BPI PROTEIN-RELATED"/>
    <property type="match status" value="1"/>
</dbReference>
<comment type="caution">
    <text evidence="4">The sequence shown here is derived from an EMBL/GenBank/DDBJ whole genome shotgun (WGS) entry which is preliminary data.</text>
</comment>
<dbReference type="GO" id="GO:0050829">
    <property type="term" value="P:defense response to Gram-negative bacterium"/>
    <property type="evidence" value="ECO:0007669"/>
    <property type="project" value="UniProtKB-UniRule"/>
</dbReference>
<dbReference type="SUPFAM" id="SSF55394">
    <property type="entry name" value="Bactericidal permeability-increasing protein, BPI"/>
    <property type="match status" value="2"/>
</dbReference>
<dbReference type="GO" id="GO:0045087">
    <property type="term" value="P:innate immune response"/>
    <property type="evidence" value="ECO:0007669"/>
    <property type="project" value="UniProtKB-UniRule"/>
</dbReference>
<sequence>MTSCVFSLFFLLSLCSSITADGPTGLKVRITDKATELLKDLGLKFLKELIKKPFEDFQLLTCHIKRLTLTRLDMNPNDVNIRFQPGSGLQFEFKDLNGTAEIERGTNRCFLNIFQGTAVVTGQNVGVTIGVRLIQTGGRLSLEIPSGDDYCKTRADRIRVDNFRFVVNAALTAALRFMFTSQFCPDIRNLVPNVNTMLAGVAMTRTLSKDHKINLDYSLSGNVTVTSNSLDVPFTGVVYYGDTRPALPAAGVVPVFTESNQMAYVGVSEDLFKSAGQALYDHGPFDLTVPQD</sequence>
<keyword evidence="1" id="KW-0399">Innate immunity</keyword>
<dbReference type="AlphaFoldDB" id="A0A6A5EHC5"/>
<keyword evidence="1 2" id="KW-0732">Signal</keyword>
<evidence type="ECO:0000256" key="2">
    <source>
        <dbReference type="SAM" id="SignalP"/>
    </source>
</evidence>
<dbReference type="EMBL" id="VHII01000015">
    <property type="protein sequence ID" value="KAF1380230.1"/>
    <property type="molecule type" value="Genomic_DNA"/>
</dbReference>
<comment type="domain">
    <text evidence="1">The N- and C-terminal barrels adopt an identical fold despite having only 13% of conserved residues.</text>
</comment>
<feature type="chain" id="PRO_5025586997" description="Bactericidal permeability-increasing protein" evidence="2">
    <location>
        <begin position="21"/>
        <end position="292"/>
    </location>
</feature>
<organism evidence="4 5">
    <name type="scientific">Perca fluviatilis</name>
    <name type="common">European perch</name>
    <dbReference type="NCBI Taxonomy" id="8168"/>
    <lineage>
        <taxon>Eukaryota</taxon>
        <taxon>Metazoa</taxon>
        <taxon>Chordata</taxon>
        <taxon>Craniata</taxon>
        <taxon>Vertebrata</taxon>
        <taxon>Euteleostomi</taxon>
        <taxon>Actinopterygii</taxon>
        <taxon>Neopterygii</taxon>
        <taxon>Teleostei</taxon>
        <taxon>Neoteleostei</taxon>
        <taxon>Acanthomorphata</taxon>
        <taxon>Eupercaria</taxon>
        <taxon>Perciformes</taxon>
        <taxon>Percoidei</taxon>
        <taxon>Percidae</taxon>
        <taxon>Percinae</taxon>
        <taxon>Perca</taxon>
    </lineage>
</organism>
<comment type="subunit">
    <text evidence="1">Monomer. Homodimer; disulfide-linked.</text>
</comment>
<dbReference type="Gene3D" id="3.15.20.10">
    <property type="entry name" value="Bactericidal permeability-increasing protein, domain 2"/>
    <property type="match status" value="1"/>
</dbReference>
<keyword evidence="1" id="KW-0964">Secreted</keyword>
<keyword evidence="1" id="KW-0391">Immunity</keyword>
<evidence type="ECO:0000256" key="1">
    <source>
        <dbReference type="RuleBase" id="RU369039"/>
    </source>
</evidence>
<evidence type="ECO:0000259" key="3">
    <source>
        <dbReference type="SMART" id="SM00328"/>
    </source>
</evidence>
<evidence type="ECO:0000313" key="5">
    <source>
        <dbReference type="Proteomes" id="UP000465112"/>
    </source>
</evidence>
<dbReference type="InterPro" id="IPR017943">
    <property type="entry name" value="Bactericidal_perm-incr_a/b_dom"/>
</dbReference>
<dbReference type="InterPro" id="IPR017942">
    <property type="entry name" value="Lipid-bd_serum_glycop_N"/>
</dbReference>
<dbReference type="InterPro" id="IPR032942">
    <property type="entry name" value="BPI/LBP/Plunc"/>
</dbReference>
<dbReference type="Gene3D" id="3.15.10.10">
    <property type="entry name" value="Bactericidal permeability-increasing protein, domain 1"/>
    <property type="match status" value="1"/>
</dbReference>
<evidence type="ECO:0000313" key="4">
    <source>
        <dbReference type="EMBL" id="KAF1380230.1"/>
    </source>
</evidence>
<keyword evidence="1" id="KW-0044">Antibiotic</keyword>
<feature type="domain" description="Lipid-binding serum glycoprotein N-terminal" evidence="3">
    <location>
        <begin position="29"/>
        <end position="243"/>
    </location>
</feature>
<dbReference type="Proteomes" id="UP000465112">
    <property type="component" value="Chromosome 15"/>
</dbReference>
<protein>
    <recommendedName>
        <fullName evidence="1">Bactericidal permeability-increasing protein</fullName>
        <shortName evidence="1">BPI</shortName>
    </recommendedName>
</protein>
<reference evidence="4 5" key="1">
    <citation type="submission" date="2019-06" db="EMBL/GenBank/DDBJ databases">
        <title>A chromosome-scale genome assembly of the European perch, Perca fluviatilis.</title>
        <authorList>
            <person name="Roques C."/>
            <person name="Zahm M."/>
            <person name="Cabau C."/>
            <person name="Klopp C."/>
            <person name="Bouchez O."/>
            <person name="Donnadieu C."/>
            <person name="Kuhl H."/>
            <person name="Gislard M."/>
            <person name="Guendouz S."/>
            <person name="Journot L."/>
            <person name="Haffray P."/>
            <person name="Bestin A."/>
            <person name="Morvezen R."/>
            <person name="Feron R."/>
            <person name="Wen M."/>
            <person name="Jouanno E."/>
            <person name="Herpin A."/>
            <person name="Schartl M."/>
            <person name="Postlethwait J."/>
            <person name="Schaerlinger B."/>
            <person name="Chardard D."/>
            <person name="Lecocq T."/>
            <person name="Poncet C."/>
            <person name="Jaffrelo L."/>
            <person name="Lampietro C."/>
            <person name="Guiguen Y."/>
        </authorList>
    </citation>
    <scope>NUCLEOTIDE SEQUENCE [LARGE SCALE GENOMIC DNA]</scope>
    <source>
        <tissue evidence="4">Blood</tissue>
    </source>
</reference>
<keyword evidence="1" id="KW-0929">Antimicrobial</keyword>
<dbReference type="GO" id="GO:0008289">
    <property type="term" value="F:lipid binding"/>
    <property type="evidence" value="ECO:0007669"/>
    <property type="project" value="InterPro"/>
</dbReference>
<keyword evidence="1" id="KW-0325">Glycoprotein</keyword>
<accession>A0A6A5EHC5</accession>